<name>A0A0G4I9F0_9ALVE</name>
<sequence>MAHYNLDNLDVACKQSLEALLKPKYLSVIEPWMVNASNRQKRVIEMIGGVVGCNCVRSRRLETQHNTWDLMKSTANTGNALDKRQDEKFDRSIMCQYGLIQGGHPPVTSPVTFRNRNDLEASYVLENKKLTDESFSSILAPKALRKLLEWQIYEGSQAQRSAVVDVLTSIKSCIALQPNYRTHTLSNMHDDPAYQRLWQHSKDRNALRSTLRTTLYASQGIMSVAAQLNTPMKEKTSDPMADEVARQRIYEMKARAFRNFKSNLCLPWRGQDLRSSYQRDYCTPKTELHA</sequence>
<accession>A0A0G4I9F0</accession>
<reference evidence="1" key="1">
    <citation type="submission" date="2014-11" db="EMBL/GenBank/DDBJ databases">
        <authorList>
            <person name="Otto D Thomas"/>
            <person name="Naeem Raeece"/>
        </authorList>
    </citation>
    <scope>NUCLEOTIDE SEQUENCE</scope>
</reference>
<proteinExistence type="predicted"/>
<evidence type="ECO:0000313" key="1">
    <source>
        <dbReference type="EMBL" id="CEM53752.1"/>
    </source>
</evidence>
<dbReference type="VEuPathDB" id="CryptoDB:Cvel_12217"/>
<organism evidence="1">
    <name type="scientific">Chromera velia CCMP2878</name>
    <dbReference type="NCBI Taxonomy" id="1169474"/>
    <lineage>
        <taxon>Eukaryota</taxon>
        <taxon>Sar</taxon>
        <taxon>Alveolata</taxon>
        <taxon>Colpodellida</taxon>
        <taxon>Chromeraceae</taxon>
        <taxon>Chromera</taxon>
    </lineage>
</organism>
<gene>
    <name evidence="1" type="ORF">Cvel_12217</name>
</gene>
<dbReference type="EMBL" id="CDMZ01005722">
    <property type="protein sequence ID" value="CEM53752.1"/>
    <property type="molecule type" value="Genomic_DNA"/>
</dbReference>
<protein>
    <submittedName>
        <fullName evidence="1">Uncharacterized protein</fullName>
    </submittedName>
</protein>
<dbReference type="AlphaFoldDB" id="A0A0G4I9F0"/>